<protein>
    <submittedName>
        <fullName evidence="2">Histidine phosphotransferase</fullName>
    </submittedName>
</protein>
<dbReference type="STRING" id="441209.GCA_001870665_02572"/>
<feature type="domain" description="Histidine phosphotransferase ChpT C-terminal" evidence="1">
    <location>
        <begin position="94"/>
        <end position="206"/>
    </location>
</feature>
<name>A0A2K8KCU5_9RHOB</name>
<dbReference type="AlphaFoldDB" id="A0A2K8KCU5"/>
<reference evidence="2 3" key="1">
    <citation type="submission" date="2017-11" db="EMBL/GenBank/DDBJ databases">
        <title>Revised Sequence and Annotation of the Rhodobaca barguzinensis strain alga05 Genome.</title>
        <authorList>
            <person name="Kopejtka K."/>
            <person name="Tomasch J.M."/>
            <person name="Bunk B."/>
            <person name="Koblizek M."/>
        </authorList>
    </citation>
    <scope>NUCLEOTIDE SEQUENCE [LARGE SCALE GENOMIC DNA]</scope>
    <source>
        <strain evidence="3">alga05</strain>
    </source>
</reference>
<sequence length="218" mass="23400">MMAHSATFNAARFTEQTGNTIPNLAAMVASRICHDLVSPLGAIGNGLELMQLSPQGQGAELSLVAESTENANARLRYYRIAFGTVSSGQSISRAEVVSILDALQAHQKHKVIWACDSELSRKQVKLVFLLLMCLESTIPWGGEIEISTTPTGVQLVAHSQRMRIEDTLWEALGNGGAIGEMTSAKVHFAVTGAEIAAQGCYVSLSERSTSFHIDVALQ</sequence>
<evidence type="ECO:0000313" key="2">
    <source>
        <dbReference type="EMBL" id="ATX66786.1"/>
    </source>
</evidence>
<dbReference type="InterPro" id="IPR036890">
    <property type="entry name" value="HATPase_C_sf"/>
</dbReference>
<proteinExistence type="predicted"/>
<keyword evidence="3" id="KW-1185">Reference proteome</keyword>
<dbReference type="GO" id="GO:0016740">
    <property type="term" value="F:transferase activity"/>
    <property type="evidence" value="ECO:0007669"/>
    <property type="project" value="UniProtKB-KW"/>
</dbReference>
<dbReference type="Gene3D" id="3.30.565.10">
    <property type="entry name" value="Histidine kinase-like ATPase, C-terminal domain"/>
    <property type="match status" value="1"/>
</dbReference>
<dbReference type="Proteomes" id="UP000228948">
    <property type="component" value="Chromosome"/>
</dbReference>
<dbReference type="KEGG" id="rbg:BG454_13950"/>
<dbReference type="Gene3D" id="1.10.287.130">
    <property type="match status" value="1"/>
</dbReference>
<organism evidence="2 3">
    <name type="scientific">Roseinatronobacter bogoriensis subsp. barguzinensis</name>
    <dbReference type="NCBI Taxonomy" id="441209"/>
    <lineage>
        <taxon>Bacteria</taxon>
        <taxon>Pseudomonadati</taxon>
        <taxon>Pseudomonadota</taxon>
        <taxon>Alphaproteobacteria</taxon>
        <taxon>Rhodobacterales</taxon>
        <taxon>Paracoccaceae</taxon>
        <taxon>Roseinatronobacter</taxon>
    </lineage>
</organism>
<keyword evidence="2" id="KW-0808">Transferase</keyword>
<evidence type="ECO:0000259" key="1">
    <source>
        <dbReference type="Pfam" id="PF10090"/>
    </source>
</evidence>
<dbReference type="OrthoDB" id="9803702at2"/>
<dbReference type="InterPro" id="IPR018762">
    <property type="entry name" value="ChpT_C"/>
</dbReference>
<evidence type="ECO:0000313" key="3">
    <source>
        <dbReference type="Proteomes" id="UP000228948"/>
    </source>
</evidence>
<accession>A0A2K8KCU5</accession>
<dbReference type="EMBL" id="CP024899">
    <property type="protein sequence ID" value="ATX66786.1"/>
    <property type="molecule type" value="Genomic_DNA"/>
</dbReference>
<dbReference type="Pfam" id="PF10090">
    <property type="entry name" value="HPTransfase"/>
    <property type="match status" value="1"/>
</dbReference>
<gene>
    <name evidence="2" type="ORF">BG454_13950</name>
</gene>